<dbReference type="EMBL" id="KX284724">
    <property type="protein sequence ID" value="AOM67434.1"/>
    <property type="molecule type" value="Genomic_DNA"/>
</dbReference>
<dbReference type="GeneID" id="29070099"/>
<dbReference type="SUPFAM" id="SSF50447">
    <property type="entry name" value="Translation proteins"/>
    <property type="match status" value="1"/>
</dbReference>
<keyword evidence="11" id="KW-0934">Plastid</keyword>
<evidence type="ECO:0000313" key="11">
    <source>
        <dbReference type="EMBL" id="AOM67434.1"/>
    </source>
</evidence>
<geneLocation type="plastid" evidence="11"/>
<dbReference type="RefSeq" id="YP_009294192.1">
    <property type="nucleotide sequence ID" value="NC_031146.1"/>
</dbReference>
<dbReference type="Gene3D" id="3.30.160.810">
    <property type="match status" value="1"/>
</dbReference>
<evidence type="ECO:0000256" key="4">
    <source>
        <dbReference type="ARBA" id="ARBA00022884"/>
    </source>
</evidence>
<comment type="subunit">
    <text evidence="2">Part of the 50S ribosomal subunit.</text>
</comment>
<accession>A0A1C9CGD3</accession>
<dbReference type="InterPro" id="IPR019926">
    <property type="entry name" value="Ribosomal_uL3_CS"/>
</dbReference>
<dbReference type="InterPro" id="IPR009000">
    <property type="entry name" value="Transl_B-barrel_sf"/>
</dbReference>
<dbReference type="GO" id="GO:0022625">
    <property type="term" value="C:cytosolic large ribosomal subunit"/>
    <property type="evidence" value="ECO:0007669"/>
    <property type="project" value="TreeGrafter"/>
</dbReference>
<dbReference type="InterPro" id="IPR019927">
    <property type="entry name" value="Ribosomal_uL3_bac/org-type"/>
</dbReference>
<sequence>MISIGILGTKIGMTQIFNIKGIAIPTTIIQIGPCTITQVKSVERDGYNAIQLGYYEVHSQYLTKAELGHLGKENIKPLRYLSEYKVSSVKTFHLGDLITAKHFQAGQHINISGKTIGKGFTGYQKRHNFSRGPMTHGSKNHRQPGSIGPGTTPGRVFPGKKMAGRSGNTMITIKNLEIIEVDISNSLIAIRGSVPGANGNLLKITTQ</sequence>
<dbReference type="GO" id="GO:0003735">
    <property type="term" value="F:structural constituent of ribosome"/>
    <property type="evidence" value="ECO:0007669"/>
    <property type="project" value="InterPro"/>
</dbReference>
<evidence type="ECO:0000256" key="3">
    <source>
        <dbReference type="ARBA" id="ARBA00022730"/>
    </source>
</evidence>
<dbReference type="HAMAP" id="MF_01325_B">
    <property type="entry name" value="Ribosomal_uL3_B"/>
    <property type="match status" value="1"/>
</dbReference>
<evidence type="ECO:0000256" key="10">
    <source>
        <dbReference type="SAM" id="MobiDB-lite"/>
    </source>
</evidence>
<name>A0A1C9CGD3_9FLOR</name>
<keyword evidence="3" id="KW-0699">rRNA-binding</keyword>
<dbReference type="PANTHER" id="PTHR11229">
    <property type="entry name" value="50S RIBOSOMAL PROTEIN L3"/>
    <property type="match status" value="1"/>
</dbReference>
<dbReference type="FunFam" id="2.40.30.10:FF:000065">
    <property type="entry name" value="50S ribosomal protein L3, chloroplastic"/>
    <property type="match status" value="1"/>
</dbReference>
<dbReference type="PANTHER" id="PTHR11229:SF16">
    <property type="entry name" value="LARGE RIBOSOMAL SUBUNIT PROTEIN UL3C"/>
    <property type="match status" value="1"/>
</dbReference>
<protein>
    <recommendedName>
        <fullName evidence="7">Large ribosomal subunit protein uL3c</fullName>
    </recommendedName>
    <alternativeName>
        <fullName evidence="8">50S ribosomal protein L3, chloroplastic</fullName>
    </alternativeName>
</protein>
<dbReference type="AlphaFoldDB" id="A0A1C9CGD3"/>
<evidence type="ECO:0000256" key="8">
    <source>
        <dbReference type="ARBA" id="ARBA00035503"/>
    </source>
</evidence>
<feature type="region of interest" description="Disordered" evidence="10">
    <location>
        <begin position="132"/>
        <end position="163"/>
    </location>
</feature>
<gene>
    <name evidence="11" type="primary">rpl3</name>
    <name evidence="11" type="ORF">Hrub_190</name>
</gene>
<dbReference type="Pfam" id="PF00297">
    <property type="entry name" value="Ribosomal_L3"/>
    <property type="match status" value="1"/>
</dbReference>
<dbReference type="NCBIfam" id="TIGR03625">
    <property type="entry name" value="L3_bact"/>
    <property type="match status" value="1"/>
</dbReference>
<evidence type="ECO:0000256" key="1">
    <source>
        <dbReference type="ARBA" id="ARBA00006540"/>
    </source>
</evidence>
<evidence type="ECO:0000256" key="7">
    <source>
        <dbReference type="ARBA" id="ARBA00035213"/>
    </source>
</evidence>
<dbReference type="Gene3D" id="2.40.30.10">
    <property type="entry name" value="Translation factors"/>
    <property type="match status" value="1"/>
</dbReference>
<evidence type="ECO:0000256" key="2">
    <source>
        <dbReference type="ARBA" id="ARBA00011838"/>
    </source>
</evidence>
<dbReference type="GO" id="GO:0019843">
    <property type="term" value="F:rRNA binding"/>
    <property type="evidence" value="ECO:0007669"/>
    <property type="project" value="UniProtKB-KW"/>
</dbReference>
<evidence type="ECO:0000256" key="6">
    <source>
        <dbReference type="ARBA" id="ARBA00023274"/>
    </source>
</evidence>
<evidence type="ECO:0000256" key="5">
    <source>
        <dbReference type="ARBA" id="ARBA00022980"/>
    </source>
</evidence>
<dbReference type="GO" id="GO:0006412">
    <property type="term" value="P:translation"/>
    <property type="evidence" value="ECO:0007669"/>
    <property type="project" value="InterPro"/>
</dbReference>
<reference evidence="11" key="1">
    <citation type="journal article" date="2016" name="BMC Biol.">
        <title>Parallel evolution of highly conserved plastid genome architecture in red seaweeds and seed plants.</title>
        <authorList>
            <person name="Lee J."/>
            <person name="Cho C.H."/>
            <person name="Park S.I."/>
            <person name="Choi J.W."/>
            <person name="Song H.S."/>
            <person name="West J.A."/>
            <person name="Bhattacharya D."/>
            <person name="Yoon H.S."/>
        </authorList>
    </citation>
    <scope>NUCLEOTIDE SEQUENCE</scope>
</reference>
<dbReference type="PROSITE" id="PS00474">
    <property type="entry name" value="RIBOSOMAL_L3"/>
    <property type="match status" value="1"/>
</dbReference>
<organism evidence="11">
    <name type="scientific">Hildenbrandia rubra</name>
    <dbReference type="NCBI Taxonomy" id="31481"/>
    <lineage>
        <taxon>Eukaryota</taxon>
        <taxon>Rhodophyta</taxon>
        <taxon>Florideophyceae</taxon>
        <taxon>Hildenbrandiophycidae</taxon>
        <taxon>Hildenbrandiales</taxon>
        <taxon>Hildenbrandiaceae</taxon>
        <taxon>Hildenbrandia</taxon>
    </lineage>
</organism>
<keyword evidence="5 9" id="KW-0689">Ribosomal protein</keyword>
<evidence type="ECO:0000256" key="9">
    <source>
        <dbReference type="RuleBase" id="RU003905"/>
    </source>
</evidence>
<keyword evidence="6 9" id="KW-0687">Ribonucleoprotein</keyword>
<keyword evidence="4" id="KW-0694">RNA-binding</keyword>
<comment type="similarity">
    <text evidence="1 9">Belongs to the universal ribosomal protein uL3 family.</text>
</comment>
<proteinExistence type="inferred from homology"/>
<dbReference type="InterPro" id="IPR000597">
    <property type="entry name" value="Ribosomal_uL3"/>
</dbReference>
<dbReference type="FunFam" id="3.30.160.810:FF:000001">
    <property type="entry name" value="50S ribosomal protein L3"/>
    <property type="match status" value="1"/>
</dbReference>